<dbReference type="Pfam" id="PF05057">
    <property type="entry name" value="DUF676"/>
    <property type="match status" value="1"/>
</dbReference>
<accession>A0A177UPM3</accession>
<gene>
    <name evidence="6" type="ORF">A4X03_0g5380</name>
    <name evidence="5" type="ORF">JKIAZH3_G5720</name>
</gene>
<dbReference type="Proteomes" id="UP000836402">
    <property type="component" value="Unassembled WGS sequence"/>
</dbReference>
<keyword evidence="8" id="KW-1185">Reference proteome</keyword>
<dbReference type="EMBL" id="LWDD02000850">
    <property type="protein sequence ID" value="KAE8256463.1"/>
    <property type="molecule type" value="Genomic_DNA"/>
</dbReference>
<evidence type="ECO:0000256" key="2">
    <source>
        <dbReference type="SAM" id="MobiDB-lite"/>
    </source>
</evidence>
<dbReference type="InterPro" id="IPR044294">
    <property type="entry name" value="Lipase-like"/>
</dbReference>
<feature type="domain" description="DUF676" evidence="4">
    <location>
        <begin position="71"/>
        <end position="278"/>
    </location>
</feature>
<reference evidence="5" key="3">
    <citation type="submission" date="2020-10" db="EMBL/GenBank/DDBJ databases">
        <authorList>
            <person name="Sedaghatjoo S."/>
        </authorList>
    </citation>
    <scope>NUCLEOTIDE SEQUENCE</scope>
    <source>
        <strain evidence="5">AZH3</strain>
    </source>
</reference>
<sequence length="569" mass="62752">MSSPVEHFHLIICAHGLVGTPEDLQYFSNALVKAGHPGSFVIKTSAPTSSDAAPSPQDVEIGELPSPPKDRPIVIVLNSAANVDGTFDGVDFCAFRLVQEIKSHVKSLRLQSNVKGHYRHLAQISLLGHSLGGLIARFAVGLLEQDGFFASVPEDQIPADVTDEPTRSILATPPQPSIFVSFATPHVGMPPESRSGRPWLAKITAGTMGRTGLQLYLLDDGWDSSFEPSGPSDSDRPRVGILEAMTKPGSNFMVGLSRFDRVVAYANATYDFPVAFRTASLYPVDPFVIRGIKWEVCPQYDGIVTQYTLPTKPLSFLDKVKQRFKPPALFNPRRIPAKFPLNYLIVLLMPLFFVFLLPPMLAAVIFFFRSHAKKSAARLQDLIREERLQEQGGKRDTEAVTTLIPPVPGDDSAASAQLDSASTVSEANETWYARRRAHFVQPAFADPFNNKSSGADPFLSTSTIDVSSISSSSNPEKLASTILSLLSTSTTHTKYPLPPSLPPTQRHLHTPQLRMIAHWSLVLGHKFERHFVKIEDVFDTHPLIVVKREANKFDLRGRGIVQHFIDKHL</sequence>
<keyword evidence="3" id="KW-1133">Transmembrane helix</keyword>
<dbReference type="PANTHER" id="PTHR12482:SF62">
    <property type="entry name" value="LIPASE ROG1-RELATED"/>
    <property type="match status" value="1"/>
</dbReference>
<evidence type="ECO:0000313" key="6">
    <source>
        <dbReference type="EMBL" id="KAE8256463.1"/>
    </source>
</evidence>
<protein>
    <recommendedName>
        <fullName evidence="4">DUF676 domain-containing protein</fullName>
    </recommendedName>
</protein>
<organism evidence="6 7">
    <name type="scientific">Tilletia caries</name>
    <name type="common">wheat bunt fungus</name>
    <dbReference type="NCBI Taxonomy" id="13290"/>
    <lineage>
        <taxon>Eukaryota</taxon>
        <taxon>Fungi</taxon>
        <taxon>Dikarya</taxon>
        <taxon>Basidiomycota</taxon>
        <taxon>Ustilaginomycotina</taxon>
        <taxon>Exobasidiomycetes</taxon>
        <taxon>Tilletiales</taxon>
        <taxon>Tilletiaceae</taxon>
        <taxon>Tilletia</taxon>
    </lineage>
</organism>
<evidence type="ECO:0000256" key="3">
    <source>
        <dbReference type="SAM" id="Phobius"/>
    </source>
</evidence>
<proteinExistence type="inferred from homology"/>
<keyword evidence="3" id="KW-0472">Membrane</keyword>
<feature type="compositionally biased region" description="Low complexity" evidence="2">
    <location>
        <begin position="44"/>
        <end position="56"/>
    </location>
</feature>
<evidence type="ECO:0000256" key="1">
    <source>
        <dbReference type="ARBA" id="ARBA00007920"/>
    </source>
</evidence>
<dbReference type="PANTHER" id="PTHR12482">
    <property type="entry name" value="LIPASE ROG1-RELATED-RELATED"/>
    <property type="match status" value="1"/>
</dbReference>
<dbReference type="SUPFAM" id="SSF53474">
    <property type="entry name" value="alpha/beta-Hydrolases"/>
    <property type="match status" value="1"/>
</dbReference>
<dbReference type="InterPro" id="IPR007751">
    <property type="entry name" value="DUF676_lipase-like"/>
</dbReference>
<keyword evidence="3" id="KW-0812">Transmembrane</keyword>
<name>A0A177UPM3_9BASI</name>
<feature type="region of interest" description="Disordered" evidence="2">
    <location>
        <begin position="43"/>
        <end position="66"/>
    </location>
</feature>
<reference evidence="6" key="1">
    <citation type="submission" date="2016-04" db="EMBL/GenBank/DDBJ databases">
        <authorList>
            <person name="Nguyen H.D."/>
            <person name="Kesanakurti P."/>
            <person name="Cullis J."/>
            <person name="Levesque C.A."/>
            <person name="Hambleton S."/>
        </authorList>
    </citation>
    <scope>NUCLEOTIDE SEQUENCE</scope>
    <source>
        <strain evidence="6">DAOMC 238032</strain>
    </source>
</reference>
<dbReference type="EMBL" id="CAJHJG010003601">
    <property type="protein sequence ID" value="CAD6933537.1"/>
    <property type="molecule type" value="Genomic_DNA"/>
</dbReference>
<comment type="caution">
    <text evidence="6">The sequence shown here is derived from an EMBL/GenBank/DDBJ whole genome shotgun (WGS) entry which is preliminary data.</text>
</comment>
<feature type="transmembrane region" description="Helical" evidence="3">
    <location>
        <begin position="343"/>
        <end position="368"/>
    </location>
</feature>
<dbReference type="Gene3D" id="3.40.50.1820">
    <property type="entry name" value="alpha/beta hydrolase"/>
    <property type="match status" value="1"/>
</dbReference>
<dbReference type="Proteomes" id="UP000077671">
    <property type="component" value="Unassembled WGS sequence"/>
</dbReference>
<evidence type="ECO:0000313" key="5">
    <source>
        <dbReference type="EMBL" id="CAD6933537.1"/>
    </source>
</evidence>
<dbReference type="AlphaFoldDB" id="A0A177UPM3"/>
<dbReference type="InterPro" id="IPR029058">
    <property type="entry name" value="AB_hydrolase_fold"/>
</dbReference>
<evidence type="ECO:0000313" key="7">
    <source>
        <dbReference type="Proteomes" id="UP000077671"/>
    </source>
</evidence>
<evidence type="ECO:0000259" key="4">
    <source>
        <dbReference type="Pfam" id="PF05057"/>
    </source>
</evidence>
<comment type="similarity">
    <text evidence="1">Belongs to the putative lipase ROG1 family.</text>
</comment>
<evidence type="ECO:0000313" key="8">
    <source>
        <dbReference type="Proteomes" id="UP000836402"/>
    </source>
</evidence>
<reference evidence="6" key="2">
    <citation type="journal article" date="2019" name="IMA Fungus">
        <title>Genome sequencing and comparison of five Tilletia species to identify candidate genes for the detection of regulated species infecting wheat.</title>
        <authorList>
            <person name="Nguyen H.D.T."/>
            <person name="Sultana T."/>
            <person name="Kesanakurti P."/>
            <person name="Hambleton S."/>
        </authorList>
    </citation>
    <scope>NUCLEOTIDE SEQUENCE</scope>
    <source>
        <strain evidence="6">DAOMC 238032</strain>
    </source>
</reference>